<accession>A0A2M4DPX9</accession>
<evidence type="ECO:0000256" key="1">
    <source>
        <dbReference type="SAM" id="Phobius"/>
    </source>
</evidence>
<dbReference type="EMBL" id="GGFL01015000">
    <property type="protein sequence ID" value="MBW79178.1"/>
    <property type="molecule type" value="Transcribed_RNA"/>
</dbReference>
<feature type="transmembrane region" description="Helical" evidence="1">
    <location>
        <begin position="6"/>
        <end position="23"/>
    </location>
</feature>
<evidence type="ECO:0000313" key="2">
    <source>
        <dbReference type="EMBL" id="MBW79178.1"/>
    </source>
</evidence>
<keyword evidence="1" id="KW-1133">Transmembrane helix</keyword>
<proteinExistence type="predicted"/>
<organism evidence="2">
    <name type="scientific">Anopheles darlingi</name>
    <name type="common">Mosquito</name>
    <dbReference type="NCBI Taxonomy" id="43151"/>
    <lineage>
        <taxon>Eukaryota</taxon>
        <taxon>Metazoa</taxon>
        <taxon>Ecdysozoa</taxon>
        <taxon>Arthropoda</taxon>
        <taxon>Hexapoda</taxon>
        <taxon>Insecta</taxon>
        <taxon>Pterygota</taxon>
        <taxon>Neoptera</taxon>
        <taxon>Endopterygota</taxon>
        <taxon>Diptera</taxon>
        <taxon>Nematocera</taxon>
        <taxon>Culicoidea</taxon>
        <taxon>Culicidae</taxon>
        <taxon>Anophelinae</taxon>
        <taxon>Anopheles</taxon>
    </lineage>
</organism>
<protein>
    <submittedName>
        <fullName evidence="2">Putative secreted protein</fullName>
    </submittedName>
</protein>
<keyword evidence="1" id="KW-0472">Membrane</keyword>
<reference evidence="2" key="1">
    <citation type="submission" date="2018-01" db="EMBL/GenBank/DDBJ databases">
        <title>An insight into the sialome of Amazonian anophelines.</title>
        <authorList>
            <person name="Ribeiro J.M."/>
            <person name="Scarpassa V."/>
            <person name="Calvo E."/>
        </authorList>
    </citation>
    <scope>NUCLEOTIDE SEQUENCE</scope>
</reference>
<name>A0A2M4DPX9_ANODA</name>
<keyword evidence="1" id="KW-0812">Transmembrane</keyword>
<dbReference type="AlphaFoldDB" id="A0A2M4DPX9"/>
<sequence>MRILVVVYLFSFAFNAFIYTLVCRRQGAWDGKSKIKGYVLHDATLSNAHANSIRRRRQGKQIDATGRRKPGAWV</sequence>